<keyword evidence="5" id="KW-0539">Nucleus</keyword>
<feature type="compositionally biased region" description="Pro residues" evidence="7">
    <location>
        <begin position="72"/>
        <end position="82"/>
    </location>
</feature>
<dbReference type="InterPro" id="IPR011011">
    <property type="entry name" value="Znf_FYVE_PHD"/>
</dbReference>
<dbReference type="InterPro" id="IPR013083">
    <property type="entry name" value="Znf_RING/FYVE/PHD"/>
</dbReference>
<evidence type="ECO:0000259" key="8">
    <source>
        <dbReference type="PROSITE" id="PS50016"/>
    </source>
</evidence>
<dbReference type="InterPro" id="IPR019786">
    <property type="entry name" value="Zinc_finger_PHD-type_CS"/>
</dbReference>
<dbReference type="Proteomes" id="UP000664859">
    <property type="component" value="Unassembled WGS sequence"/>
</dbReference>
<feature type="region of interest" description="Disordered" evidence="7">
    <location>
        <begin position="767"/>
        <end position="829"/>
    </location>
</feature>
<keyword evidence="10" id="KW-1185">Reference proteome</keyword>
<comment type="subcellular location">
    <subcellularLocation>
        <location evidence="1">Nucleus</location>
    </subcellularLocation>
</comment>
<feature type="compositionally biased region" description="Low complexity" evidence="7">
    <location>
        <begin position="267"/>
        <end position="288"/>
    </location>
</feature>
<feature type="region of interest" description="Disordered" evidence="7">
    <location>
        <begin position="49"/>
        <end position="101"/>
    </location>
</feature>
<dbReference type="GO" id="GO:0008270">
    <property type="term" value="F:zinc ion binding"/>
    <property type="evidence" value="ECO:0007669"/>
    <property type="project" value="UniProtKB-KW"/>
</dbReference>
<gene>
    <name evidence="9" type="ORF">JKP88DRAFT_347203</name>
</gene>
<evidence type="ECO:0000313" key="10">
    <source>
        <dbReference type="Proteomes" id="UP000664859"/>
    </source>
</evidence>
<evidence type="ECO:0000256" key="3">
    <source>
        <dbReference type="ARBA" id="ARBA00022771"/>
    </source>
</evidence>
<dbReference type="Pfam" id="PF08429">
    <property type="entry name" value="PLU-1"/>
    <property type="match status" value="2"/>
</dbReference>
<dbReference type="OrthoDB" id="198567at2759"/>
<dbReference type="Gene3D" id="3.30.40.10">
    <property type="entry name" value="Zinc/RING finger domain, C3HC4 (zinc finger)"/>
    <property type="match status" value="1"/>
</dbReference>
<feature type="compositionally biased region" description="Low complexity" evidence="7">
    <location>
        <begin position="1775"/>
        <end position="1784"/>
    </location>
</feature>
<dbReference type="InterPro" id="IPR037869">
    <property type="entry name" value="Spp1/CFP1"/>
</dbReference>
<dbReference type="PANTHER" id="PTHR46174:SF1">
    <property type="entry name" value="CXXC-TYPE ZINC FINGER PROTEIN 1"/>
    <property type="match status" value="1"/>
</dbReference>
<feature type="compositionally biased region" description="Pro residues" evidence="7">
    <location>
        <begin position="2529"/>
        <end position="2543"/>
    </location>
</feature>
<evidence type="ECO:0000256" key="6">
    <source>
        <dbReference type="PROSITE-ProRule" id="PRU00146"/>
    </source>
</evidence>
<evidence type="ECO:0000256" key="1">
    <source>
        <dbReference type="ARBA" id="ARBA00004123"/>
    </source>
</evidence>
<dbReference type="PANTHER" id="PTHR46174">
    <property type="entry name" value="CXXC-TYPE ZINC FINGER PROTEIN 1"/>
    <property type="match status" value="1"/>
</dbReference>
<evidence type="ECO:0000256" key="2">
    <source>
        <dbReference type="ARBA" id="ARBA00022723"/>
    </source>
</evidence>
<keyword evidence="3 6" id="KW-0863">Zinc-finger</keyword>
<dbReference type="InterPro" id="IPR013637">
    <property type="entry name" value="Lys_sp_deMease-like_dom"/>
</dbReference>
<dbReference type="GO" id="GO:0045893">
    <property type="term" value="P:positive regulation of DNA-templated transcription"/>
    <property type="evidence" value="ECO:0007669"/>
    <property type="project" value="TreeGrafter"/>
</dbReference>
<comment type="caution">
    <text evidence="9">The sequence shown here is derived from an EMBL/GenBank/DDBJ whole genome shotgun (WGS) entry which is preliminary data.</text>
</comment>
<keyword evidence="2" id="KW-0479">Metal-binding</keyword>
<dbReference type="InterPro" id="IPR019787">
    <property type="entry name" value="Znf_PHD-finger"/>
</dbReference>
<keyword evidence="4" id="KW-0862">Zinc</keyword>
<evidence type="ECO:0000256" key="7">
    <source>
        <dbReference type="SAM" id="MobiDB-lite"/>
    </source>
</evidence>
<evidence type="ECO:0000256" key="4">
    <source>
        <dbReference type="ARBA" id="ARBA00022833"/>
    </source>
</evidence>
<feature type="region of interest" description="Disordered" evidence="7">
    <location>
        <begin position="1734"/>
        <end position="1784"/>
    </location>
</feature>
<dbReference type="EMBL" id="JAFCMP010000547">
    <property type="protein sequence ID" value="KAG5175603.1"/>
    <property type="molecule type" value="Genomic_DNA"/>
</dbReference>
<evidence type="ECO:0000256" key="5">
    <source>
        <dbReference type="ARBA" id="ARBA00023242"/>
    </source>
</evidence>
<feature type="compositionally biased region" description="Basic and acidic residues" evidence="7">
    <location>
        <begin position="1737"/>
        <end position="1748"/>
    </location>
</feature>
<sequence>MDTGEDGPAHVYPYVPPRIDAAFYQARIPDLIPGVVDDPLAKVVAAKASNSEGKMKTRKKNISFTTGSARPSPAPTPVPKPVPDLREGQQTPTDGRVWSPAAVDPTDVDAFLIFTRNLLQQTSYPSEHPEEPGFSWMEGDHLVPCEDDEQASTALHCLHSHGGDVRLAQFALHCLHSHGGDVRLAQFVVATQLGVDSEDALEEQKQGALKTPVMQLSKWQLMYRQRGAPLGRLHCSADPKHFPSAYAYPAELVRQCPPVLESDEESSNGQQQQQEVSGDGSPSDAAAAAAAASAAAAADDPADDATAAADKVASFAGKEASFASSSGGGGGGGSAADATQEATFAKRLGGGGGGIFGGGGGTCVDRTAAIMRAGELLAAHKEERSAAQKEASFARSASIGAGAGAGNDAGEVLTAAAAAAAVLVSSHGGSGGGGGGSARANGVLSRSASMAESVASTESPSAKGGGGAAGFASAGGYWEPQLDRGRRGADRTQLKAKWVRLVEQATAFIAAYKRRKVGGQTLPKPTHAMCLELLVEAATLALPDQSPGENFIEQIQNFIEQIQQRLALVLRQAVVMQPLKASVGTRECIAAPHQQRLILSSEHTYDRMPVMIPSNLLEASVGAREWLAQASDALRPHLTDSARTPTMNAPTILHACSADPGSAVVAQLLEASSAVVTQLLEASVGAREWLAQAFDSLRPHLALPLTRCDRMPMKLPAVVTQLLEASVGAREWVAQASDALRPHLTLPPRVRRAAAAPLPAAARARAAYRRARRRRPPPRLLDSDDDDDDKLEDEVEDEVGVDGDEEEELEGEEGEGEEEGGGGEGEGDGVRASLVELQELTRLLSRGRALRVRVAETGARCAIGERVALLVELQQLPRLQSRERSLRVRVAETDEMAKILRRAQEWASAAAAPAEMLYRAALAAGGNAEAAAELQRLAGKKGAVKVAAELQRQAGKKGAVKYYRAALAAGGSAEDAAQLQKGAVKAAAELQRQADKKGAVKVSLRQLEHLVAEASHIPVRMDCYDALATALSRDYYGALETALSRDYYDASERALSRDYYDALETALSRVARLRARIMALFPPSLAARGRRRPSMIAAAFGPPAPKPALSTVRGRPSMIAAAFGPPAPKPALSTPTLLLSAVRELAAEVAAICVVGIPEVELLQSQLSSTEKWLASADAAIGATVSFSTLQALLSSAEHLPIDVSDKVRTLQEKIVRANAWLERFRKAIPKQRSTSVRTLQEKIVRANAWLERFRKAIPKQRSTRRNEDTGDKMDLAHVKSLLGEKQALLGEKQRHSGETHLAHVKMLLGEEQGTGVMLDVKELGHVNGLVESAEGWMSRVREVLENGGDATVMSLTDLLREAEGIPVEMEEQQLLMGGLKARQWRIKVDEAIRGDPPVALPALRALHAEGLLLRSSFPQSAKDSHTYKAIMDDIELVALLRQGEQWVASAQRCHMDMQAGRLVPRSRLIEMVAEAQSLKLDLQADLAGIKEALADMNLWVHEAQSLKLDLQADLAGINEALADMNAWVQAQSLKLDLQADLAGINEALADMNAWVHEHAAVLTACGVLEDVPAAATQQAAALNSGSAAALSNGDAMDVDTSAAAAAQQPAAAAAAPPSPKLTLQEVQGCYHTAERLVSGKSLKEAKDLRAFIYRSDSKVSFRELEETINEGAAFPVDVSSEVDRLREHVACARDWQFRARQQLQSRLSNLAQATLLSSSHWKVRQGSILCGKKHAKHDDKTSGRDDTDATSDANGSRAVTPVSSESLLPKPEEGSTGDASAAAAAGGAGGAVALSADDSAAAAALEELEEAEDKHVEGLESLLSLKGLESLLSEARERLDLCVQMGEEALVERTVQIMRWARRVREAVVEDGTPPSLTLEDAKDLMKGITALCDLHSWPDGTTVAIPQGVMQGLSQIIQVYSAYALKIAEKIEQAERWAETASGALTRDSTDMTLLEQLLVQGRDLGVDADDLKKRLRMELQRCRSWLARVNSALRGPASDVINLTAMRKLIGEGDRLRLPEAVEDSKTLKAHAKNAGKWVSVYRRIRELMKEAGDIRVDLSELVATLKKGAIVECVNCGLGHHAICVAMDPKNEMLAAFRRWRPLVVRKAPAPIAETPSEKRKRLAQTTNIMSVRIYSSVVSKRKRLAQTTNIMSVRIYSSVVLAITGALNLDPDMALDQVDENLRALDSLYKTGHTRVLDQVDENLRALDSLKWDETTPSGHVQRNEAYTIMQGLRVVVWCAIMQWSLRARPSHYDIGPLSQQVKALKLTDPALAEVLEVIDRRARQYGAAVKDLFKAPTEQMVTKKNEPTAQVATKKGGATADRIDLKKLQQLVERMERELPIDTKADIQARAAMEDGGYRYCVCRGPNDGRFMIQCDNCEEWFHGGCANIGQDVCGTLEHYTCKACARRRGQAYEFEQKPTDEDSEENDEWDEHIEVVGEVTPRRLLWPPRRLQEYLNEYLNKLDPPEMPAPRTPPSEDESPESQGARSPSPQPQRPSPGGSAQGHGGAALGVPAPQHPQARYAPPPAASYQQQPPPYLSSAAPGLVPMPQQHRPQQLAGPKRSASELYGDIKRQRSADGLGGSGGGSHNGM</sequence>
<feature type="compositionally biased region" description="Basic residues" evidence="7">
    <location>
        <begin position="767"/>
        <end position="777"/>
    </location>
</feature>
<reference evidence="9" key="1">
    <citation type="submission" date="2021-02" db="EMBL/GenBank/DDBJ databases">
        <title>First Annotated Genome of the Yellow-green Alga Tribonema minus.</title>
        <authorList>
            <person name="Mahan K.M."/>
        </authorList>
    </citation>
    <scope>NUCLEOTIDE SEQUENCE</scope>
    <source>
        <strain evidence="9">UTEX B ZZ1240</strain>
    </source>
</reference>
<organism evidence="9 10">
    <name type="scientific">Tribonema minus</name>
    <dbReference type="NCBI Taxonomy" id="303371"/>
    <lineage>
        <taxon>Eukaryota</taxon>
        <taxon>Sar</taxon>
        <taxon>Stramenopiles</taxon>
        <taxon>Ochrophyta</taxon>
        <taxon>PX clade</taxon>
        <taxon>Xanthophyceae</taxon>
        <taxon>Tribonematales</taxon>
        <taxon>Tribonemataceae</taxon>
        <taxon>Tribonema</taxon>
    </lineage>
</organism>
<dbReference type="InterPro" id="IPR001965">
    <property type="entry name" value="Znf_PHD"/>
</dbReference>
<name>A0A835YJI1_9STRA</name>
<protein>
    <submittedName>
        <fullName evidence="9">PLU-1-like protein-domain-containing protein</fullName>
    </submittedName>
</protein>
<dbReference type="GO" id="GO:0048188">
    <property type="term" value="C:Set1C/COMPASS complex"/>
    <property type="evidence" value="ECO:0007669"/>
    <property type="project" value="InterPro"/>
</dbReference>
<accession>A0A835YJI1</accession>
<feature type="domain" description="PHD-type" evidence="8">
    <location>
        <begin position="2364"/>
        <end position="2414"/>
    </location>
</feature>
<dbReference type="SMART" id="SM00249">
    <property type="entry name" value="PHD"/>
    <property type="match status" value="1"/>
</dbReference>
<feature type="region of interest" description="Disordered" evidence="7">
    <location>
        <begin position="259"/>
        <end position="288"/>
    </location>
</feature>
<feature type="compositionally biased region" description="Acidic residues" evidence="7">
    <location>
        <begin position="783"/>
        <end position="827"/>
    </location>
</feature>
<dbReference type="PROSITE" id="PS50016">
    <property type="entry name" value="ZF_PHD_2"/>
    <property type="match status" value="1"/>
</dbReference>
<dbReference type="PROSITE" id="PS01359">
    <property type="entry name" value="ZF_PHD_1"/>
    <property type="match status" value="1"/>
</dbReference>
<dbReference type="Pfam" id="PF00628">
    <property type="entry name" value="PHD"/>
    <property type="match status" value="1"/>
</dbReference>
<feature type="region of interest" description="Disordered" evidence="7">
    <location>
        <begin position="2468"/>
        <end position="2597"/>
    </location>
</feature>
<feature type="compositionally biased region" description="Low complexity" evidence="7">
    <location>
        <begin position="2519"/>
        <end position="2528"/>
    </location>
</feature>
<evidence type="ECO:0000313" key="9">
    <source>
        <dbReference type="EMBL" id="KAG5175603.1"/>
    </source>
</evidence>
<dbReference type="SUPFAM" id="SSF57903">
    <property type="entry name" value="FYVE/PHD zinc finger"/>
    <property type="match status" value="1"/>
</dbReference>
<feature type="compositionally biased region" description="Gly residues" evidence="7">
    <location>
        <begin position="2585"/>
        <end position="2597"/>
    </location>
</feature>
<proteinExistence type="predicted"/>